<dbReference type="InterPro" id="IPR008927">
    <property type="entry name" value="6-PGluconate_DH-like_C_sf"/>
</dbReference>
<evidence type="ECO:0000256" key="2">
    <source>
        <dbReference type="ARBA" id="ARBA00023002"/>
    </source>
</evidence>
<dbReference type="Pfam" id="PF03721">
    <property type="entry name" value="UDPG_MGDP_dh_N"/>
    <property type="match status" value="1"/>
</dbReference>
<dbReference type="GO" id="GO:0051287">
    <property type="term" value="F:NAD binding"/>
    <property type="evidence" value="ECO:0007669"/>
    <property type="project" value="InterPro"/>
</dbReference>
<sequence>MNITVIGLGYIGLPTACLLAQAEHTVYGYDVNAKKIASLQQGKAPFEERGIQTLLQDVQKRGNFTVGTTLKKSDVFLIAVPTPDVNHKADLKFVFQAIDAITPLVEDGTLVIIESTIAPRTSVDEIFPRLATVGKKILLAHCPERAIPGNTLEEMVKNDRIVGGATQEAAKRTAKLYASFVQGNIYQTDITTAECCKVMENTFRDVNIALANEFCKISEEVGINVWEAITLANKHPRVHIHQPGPGVGGHCIPVDPWFFVGISKQAELIHTARNVNDGMPAYVVKNLMQYVRKHKIKNPVIGILGVSYKKNVDDARETPASAIIEALRKEKLSFLVHDPYVKAFSTLLSPLNEVLAKADALLLITDHDEYAKLVLPKRSPVKFIYDTRNVLPHTFNVPVYTLGNAKNI</sequence>
<dbReference type="InterPro" id="IPR017476">
    <property type="entry name" value="UDP-Glc/GDP-Man"/>
</dbReference>
<feature type="domain" description="UDP-glucose/GDP-mannose dehydrogenase C-terminal" evidence="5">
    <location>
        <begin position="302"/>
        <end position="393"/>
    </location>
</feature>
<evidence type="ECO:0000256" key="3">
    <source>
        <dbReference type="ARBA" id="ARBA00023027"/>
    </source>
</evidence>
<dbReference type="PIRSF" id="PIRSF500136">
    <property type="entry name" value="UDP_ManNAc_DH"/>
    <property type="match status" value="1"/>
</dbReference>
<dbReference type="PANTHER" id="PTHR43491">
    <property type="entry name" value="UDP-N-ACETYL-D-MANNOSAMINE DEHYDROGENASE"/>
    <property type="match status" value="1"/>
</dbReference>
<dbReference type="SMART" id="SM00984">
    <property type="entry name" value="UDPG_MGDP_dh_C"/>
    <property type="match status" value="1"/>
</dbReference>
<dbReference type="InterPro" id="IPR036220">
    <property type="entry name" value="UDP-Glc/GDP-Man_DH_C_sf"/>
</dbReference>
<dbReference type="SUPFAM" id="SSF52413">
    <property type="entry name" value="UDP-glucose/GDP-mannose dehydrogenase C-terminal domain"/>
    <property type="match status" value="1"/>
</dbReference>
<evidence type="ECO:0000256" key="4">
    <source>
        <dbReference type="PIRNR" id="PIRNR000124"/>
    </source>
</evidence>
<proteinExistence type="inferred from homology"/>
<evidence type="ECO:0000313" key="7">
    <source>
        <dbReference type="Proteomes" id="UP000178385"/>
    </source>
</evidence>
<dbReference type="AlphaFoldDB" id="A0A1G1Y3S0"/>
<dbReference type="EMBL" id="MHIG01000035">
    <property type="protein sequence ID" value="OGY46207.1"/>
    <property type="molecule type" value="Genomic_DNA"/>
</dbReference>
<dbReference type="Gene3D" id="3.40.50.720">
    <property type="entry name" value="NAD(P)-binding Rossmann-like Domain"/>
    <property type="match status" value="2"/>
</dbReference>
<organism evidence="6 7">
    <name type="scientific">Candidatus Buchananbacteria bacterium RIFCSPHIGHO2_01_FULL_47_11b</name>
    <dbReference type="NCBI Taxonomy" id="1797537"/>
    <lineage>
        <taxon>Bacteria</taxon>
        <taxon>Candidatus Buchananiibacteriota</taxon>
    </lineage>
</organism>
<dbReference type="Pfam" id="PF00984">
    <property type="entry name" value="UDPG_MGDP_dh"/>
    <property type="match status" value="1"/>
</dbReference>
<comment type="caution">
    <text evidence="6">The sequence shown here is derived from an EMBL/GenBank/DDBJ whole genome shotgun (WGS) entry which is preliminary data.</text>
</comment>
<dbReference type="InterPro" id="IPR014026">
    <property type="entry name" value="UDP-Glc/GDP-Man_DH_dimer"/>
</dbReference>
<keyword evidence="2" id="KW-0560">Oxidoreductase</keyword>
<dbReference type="PANTHER" id="PTHR43491:SF2">
    <property type="entry name" value="UDP-N-ACETYL-D-MANNOSAMINE DEHYDROGENASE"/>
    <property type="match status" value="1"/>
</dbReference>
<dbReference type="Pfam" id="PF03720">
    <property type="entry name" value="UDPG_MGDP_dh_C"/>
    <property type="match status" value="1"/>
</dbReference>
<dbReference type="GO" id="GO:0016616">
    <property type="term" value="F:oxidoreductase activity, acting on the CH-OH group of donors, NAD or NADP as acceptor"/>
    <property type="evidence" value="ECO:0007669"/>
    <property type="project" value="InterPro"/>
</dbReference>
<dbReference type="InterPro" id="IPR036291">
    <property type="entry name" value="NAD(P)-bd_dom_sf"/>
</dbReference>
<evidence type="ECO:0000256" key="1">
    <source>
        <dbReference type="ARBA" id="ARBA00006601"/>
    </source>
</evidence>
<gene>
    <name evidence="6" type="ORF">A2840_02615</name>
</gene>
<dbReference type="GO" id="GO:0016628">
    <property type="term" value="F:oxidoreductase activity, acting on the CH-CH group of donors, NAD or NADP as acceptor"/>
    <property type="evidence" value="ECO:0007669"/>
    <property type="project" value="InterPro"/>
</dbReference>
<evidence type="ECO:0000313" key="6">
    <source>
        <dbReference type="EMBL" id="OGY46207.1"/>
    </source>
</evidence>
<dbReference type="SUPFAM" id="SSF48179">
    <property type="entry name" value="6-phosphogluconate dehydrogenase C-terminal domain-like"/>
    <property type="match status" value="1"/>
</dbReference>
<name>A0A1G1Y3S0_9BACT</name>
<dbReference type="SUPFAM" id="SSF51735">
    <property type="entry name" value="NAD(P)-binding Rossmann-fold domains"/>
    <property type="match status" value="1"/>
</dbReference>
<accession>A0A1G1Y3S0</accession>
<reference evidence="6 7" key="1">
    <citation type="journal article" date="2016" name="Nat. Commun.">
        <title>Thousands of microbial genomes shed light on interconnected biogeochemical processes in an aquifer system.</title>
        <authorList>
            <person name="Anantharaman K."/>
            <person name="Brown C.T."/>
            <person name="Hug L.A."/>
            <person name="Sharon I."/>
            <person name="Castelle C.J."/>
            <person name="Probst A.J."/>
            <person name="Thomas B.C."/>
            <person name="Singh A."/>
            <person name="Wilkins M.J."/>
            <person name="Karaoz U."/>
            <person name="Brodie E.L."/>
            <person name="Williams K.H."/>
            <person name="Hubbard S.S."/>
            <person name="Banfield J.F."/>
        </authorList>
    </citation>
    <scope>NUCLEOTIDE SEQUENCE [LARGE SCALE GENOMIC DNA]</scope>
</reference>
<evidence type="ECO:0000259" key="5">
    <source>
        <dbReference type="SMART" id="SM00984"/>
    </source>
</evidence>
<dbReference type="GO" id="GO:0000271">
    <property type="term" value="P:polysaccharide biosynthetic process"/>
    <property type="evidence" value="ECO:0007669"/>
    <property type="project" value="InterPro"/>
</dbReference>
<dbReference type="InterPro" id="IPR028359">
    <property type="entry name" value="UDP_ManNAc/GlcNAc_DH"/>
</dbReference>
<keyword evidence="3" id="KW-0520">NAD</keyword>
<dbReference type="InterPro" id="IPR014027">
    <property type="entry name" value="UDP-Glc/GDP-Man_DH_C"/>
</dbReference>
<dbReference type="PIRSF" id="PIRSF000124">
    <property type="entry name" value="UDPglc_GDPman_dh"/>
    <property type="match status" value="1"/>
</dbReference>
<comment type="similarity">
    <text evidence="1 4">Belongs to the UDP-glucose/GDP-mannose dehydrogenase family.</text>
</comment>
<protein>
    <recommendedName>
        <fullName evidence="5">UDP-glucose/GDP-mannose dehydrogenase C-terminal domain-containing protein</fullName>
    </recommendedName>
</protein>
<dbReference type="InterPro" id="IPR001732">
    <property type="entry name" value="UDP-Glc/GDP-Man_DH_N"/>
</dbReference>
<dbReference type="Proteomes" id="UP000178385">
    <property type="component" value="Unassembled WGS sequence"/>
</dbReference>
<dbReference type="NCBIfam" id="TIGR03026">
    <property type="entry name" value="NDP-sugDHase"/>
    <property type="match status" value="1"/>
</dbReference>